<organism evidence="6 7">
    <name type="scientific">Tagetes erecta</name>
    <name type="common">African marigold</name>
    <dbReference type="NCBI Taxonomy" id="13708"/>
    <lineage>
        <taxon>Eukaryota</taxon>
        <taxon>Viridiplantae</taxon>
        <taxon>Streptophyta</taxon>
        <taxon>Embryophyta</taxon>
        <taxon>Tracheophyta</taxon>
        <taxon>Spermatophyta</taxon>
        <taxon>Magnoliopsida</taxon>
        <taxon>eudicotyledons</taxon>
        <taxon>Gunneridae</taxon>
        <taxon>Pentapetalae</taxon>
        <taxon>asterids</taxon>
        <taxon>campanulids</taxon>
        <taxon>Asterales</taxon>
        <taxon>Asteraceae</taxon>
        <taxon>Asteroideae</taxon>
        <taxon>Heliantheae alliance</taxon>
        <taxon>Tageteae</taxon>
        <taxon>Tagetes</taxon>
    </lineage>
</organism>
<dbReference type="InterPro" id="IPR035979">
    <property type="entry name" value="RBD_domain_sf"/>
</dbReference>
<reference evidence="6" key="1">
    <citation type="journal article" date="2023" name="bioRxiv">
        <title>Improved chromosome-level genome assembly for marigold (Tagetes erecta).</title>
        <authorList>
            <person name="Jiang F."/>
            <person name="Yuan L."/>
            <person name="Wang S."/>
            <person name="Wang H."/>
            <person name="Xu D."/>
            <person name="Wang A."/>
            <person name="Fan W."/>
        </authorList>
    </citation>
    <scope>NUCLEOTIDE SEQUENCE</scope>
    <source>
        <strain evidence="6">WSJ</strain>
        <tissue evidence="6">Leaf</tissue>
    </source>
</reference>
<keyword evidence="7" id="KW-1185">Reference proteome</keyword>
<feature type="region of interest" description="Disordered" evidence="4">
    <location>
        <begin position="426"/>
        <end position="457"/>
    </location>
</feature>
<accession>A0AAD8KDL6</accession>
<name>A0AAD8KDL6_TARER</name>
<feature type="compositionally biased region" description="Pro residues" evidence="4">
    <location>
        <begin position="542"/>
        <end position="556"/>
    </location>
</feature>
<keyword evidence="2 3" id="KW-0694">RNA-binding</keyword>
<dbReference type="InterPro" id="IPR012677">
    <property type="entry name" value="Nucleotide-bd_a/b_plait_sf"/>
</dbReference>
<feature type="compositionally biased region" description="Basic residues" evidence="4">
    <location>
        <begin position="565"/>
        <end position="581"/>
    </location>
</feature>
<proteinExistence type="predicted"/>
<evidence type="ECO:0000256" key="2">
    <source>
        <dbReference type="ARBA" id="ARBA00022884"/>
    </source>
</evidence>
<feature type="compositionally biased region" description="Basic residues" evidence="4">
    <location>
        <begin position="159"/>
        <end position="170"/>
    </location>
</feature>
<feature type="region of interest" description="Disordered" evidence="4">
    <location>
        <begin position="470"/>
        <end position="625"/>
    </location>
</feature>
<dbReference type="InterPro" id="IPR000504">
    <property type="entry name" value="RRM_dom"/>
</dbReference>
<dbReference type="Gene3D" id="3.30.70.330">
    <property type="match status" value="1"/>
</dbReference>
<dbReference type="PANTHER" id="PTHR24012">
    <property type="entry name" value="RNA BINDING PROTEIN"/>
    <property type="match status" value="1"/>
</dbReference>
<dbReference type="SMART" id="SM00360">
    <property type="entry name" value="RRM"/>
    <property type="match status" value="1"/>
</dbReference>
<dbReference type="AlphaFoldDB" id="A0AAD8KDL6"/>
<protein>
    <recommendedName>
        <fullName evidence="5">RRM domain-containing protein</fullName>
    </recommendedName>
</protein>
<feature type="domain" description="RRM" evidence="5">
    <location>
        <begin position="66"/>
        <end position="143"/>
    </location>
</feature>
<dbReference type="PROSITE" id="PS50102">
    <property type="entry name" value="RRM"/>
    <property type="match status" value="1"/>
</dbReference>
<evidence type="ECO:0000313" key="7">
    <source>
        <dbReference type="Proteomes" id="UP001229421"/>
    </source>
</evidence>
<evidence type="ECO:0000259" key="5">
    <source>
        <dbReference type="PROSITE" id="PS50102"/>
    </source>
</evidence>
<dbReference type="Pfam" id="PF00076">
    <property type="entry name" value="RRM_1"/>
    <property type="match status" value="1"/>
</dbReference>
<dbReference type="EMBL" id="JAUHHV010000006">
    <property type="protein sequence ID" value="KAK1420793.1"/>
    <property type="molecule type" value="Genomic_DNA"/>
</dbReference>
<dbReference type="Proteomes" id="UP001229421">
    <property type="component" value="Unassembled WGS sequence"/>
</dbReference>
<evidence type="ECO:0000256" key="4">
    <source>
        <dbReference type="SAM" id="MobiDB-lite"/>
    </source>
</evidence>
<feature type="compositionally biased region" description="Polar residues" evidence="4">
    <location>
        <begin position="582"/>
        <end position="625"/>
    </location>
</feature>
<gene>
    <name evidence="6" type="ORF">QVD17_22659</name>
</gene>
<dbReference type="CDD" id="cd00590">
    <property type="entry name" value="RRM_SF"/>
    <property type="match status" value="1"/>
</dbReference>
<dbReference type="GO" id="GO:0003723">
    <property type="term" value="F:RNA binding"/>
    <property type="evidence" value="ECO:0007669"/>
    <property type="project" value="UniProtKB-UniRule"/>
</dbReference>
<sequence>MEARAGERAGDRRKEHSNGHLEAELQRNHGGTGRNLEEGWNTYKGKHTRKLEPKSRKVWRPKIPTTSLFISNLPEDIKEETLYRKFAGYGDLHSVCIPWKRDKSGNFFGFVRYTNVDDKQAFVEKFVNITVNGAKLGVNIAKHDRMAFENPSFQQHQATKPHQHPQRKPRTWPPLHNPVKTGGAQSFKDALLNKFTSRTIIISPKEADKKQRWTDNSFIADSKNIESLCKCEEICRSMGLKEFTVYYLGGLSSLITLKDSSEVDDLLHKKELWKPYWQSVLRWHEEYTQKDRIAWLTIRGVPAVLWEEETFDLIGNIFGKVVHKMPSSQIYGFLHYDMVGILTTKLDSIKELVNIRWKNKSFKIWVEEESNMWHPHQLAGTPAMATMANNRLTENFVLKSCINASSKTPPEDNHISCDMECETTFEGGQPKSSSHVVSTPYTSSSHNAPIITSPLVGPHKNVSFNFRKRQRCTSPPHLPSFINANLATHPAHPDPTSSSGPSTNPQTNLLPPPNPKYNPHKPISQNQPITPLTPNVIIGQTTPPPFITPSTSPNPPSGNQTTRINRSHTRPKSKTSKHYHKQTSASNQQPPLNNVHKQQSTSPSLFPVEFTSNHDPQTTNSATFNTSAKIITPSCVPESTEPHFLSSQSTIANVSASPAADEIESNSQDPDSIREEVRATMEINRIAGIELQNHKYLVTKVILGEESDAGHQ</sequence>
<feature type="region of interest" description="Disordered" evidence="4">
    <location>
        <begin position="649"/>
        <end position="673"/>
    </location>
</feature>
<feature type="region of interest" description="Disordered" evidence="4">
    <location>
        <begin position="153"/>
        <end position="174"/>
    </location>
</feature>
<dbReference type="SUPFAM" id="SSF54928">
    <property type="entry name" value="RNA-binding domain, RBD"/>
    <property type="match status" value="1"/>
</dbReference>
<feature type="compositionally biased region" description="Polar residues" evidence="4">
    <location>
        <begin position="523"/>
        <end position="533"/>
    </location>
</feature>
<evidence type="ECO:0000313" key="6">
    <source>
        <dbReference type="EMBL" id="KAK1420793.1"/>
    </source>
</evidence>
<feature type="region of interest" description="Disordered" evidence="4">
    <location>
        <begin position="1"/>
        <end position="55"/>
    </location>
</feature>
<evidence type="ECO:0000256" key="3">
    <source>
        <dbReference type="PROSITE-ProRule" id="PRU00176"/>
    </source>
</evidence>
<comment type="caution">
    <text evidence="6">The sequence shown here is derived from an EMBL/GenBank/DDBJ whole genome shotgun (WGS) entry which is preliminary data.</text>
</comment>
<keyword evidence="1" id="KW-0677">Repeat</keyword>
<feature type="compositionally biased region" description="Polar residues" evidence="4">
    <location>
        <begin position="430"/>
        <end position="447"/>
    </location>
</feature>
<evidence type="ECO:0000256" key="1">
    <source>
        <dbReference type="ARBA" id="ARBA00022737"/>
    </source>
</evidence>
<feature type="compositionally biased region" description="Basic and acidic residues" evidence="4">
    <location>
        <begin position="1"/>
        <end position="27"/>
    </location>
</feature>